<reference evidence="1 2" key="1">
    <citation type="submission" date="2024-11" db="EMBL/GenBank/DDBJ databases">
        <authorList>
            <person name="Mikucki A.G."/>
            <person name="Kahler C.M."/>
        </authorList>
    </citation>
    <scope>NUCLEOTIDE SEQUENCE [LARGE SCALE GENOMIC DNA]</scope>
    <source>
        <strain evidence="1 2">EXNM717</strain>
    </source>
</reference>
<accession>A0ABW8Q4L5</accession>
<keyword evidence="2" id="KW-1185">Reference proteome</keyword>
<evidence type="ECO:0000313" key="1">
    <source>
        <dbReference type="EMBL" id="MFK7641883.1"/>
    </source>
</evidence>
<dbReference type="RefSeq" id="WP_377081222.1">
    <property type="nucleotide sequence ID" value="NZ_JBJGEB010000004.1"/>
</dbReference>
<organism evidence="1 2">
    <name type="scientific">Neisseria oralis</name>
    <dbReference type="NCBI Taxonomy" id="1107316"/>
    <lineage>
        <taxon>Bacteria</taxon>
        <taxon>Pseudomonadati</taxon>
        <taxon>Pseudomonadota</taxon>
        <taxon>Betaproteobacteria</taxon>
        <taxon>Neisseriales</taxon>
        <taxon>Neisseriaceae</taxon>
        <taxon>Neisseria</taxon>
    </lineage>
</organism>
<protein>
    <recommendedName>
        <fullName evidence="3">VacJ-like protein</fullName>
    </recommendedName>
</protein>
<dbReference type="EMBL" id="JBJGEB010000004">
    <property type="protein sequence ID" value="MFK7641883.1"/>
    <property type="molecule type" value="Genomic_DNA"/>
</dbReference>
<sequence length="119" mass="13888">MYFVDRTAVVLKPTARFLDWLNHIDEEGVNLTLEQLRTNCSVFLVPEFETPEEVVAYFDERYAEVFKAEVSGWAVDEAAWPKDMSLKAFWEFFEVEIHDLVVDMEEGELNLDPVFDDMG</sequence>
<gene>
    <name evidence="1" type="ORF">ACI43T_05135</name>
</gene>
<evidence type="ECO:0008006" key="3">
    <source>
        <dbReference type="Google" id="ProtNLM"/>
    </source>
</evidence>
<comment type="caution">
    <text evidence="1">The sequence shown here is derived from an EMBL/GenBank/DDBJ whole genome shotgun (WGS) entry which is preliminary data.</text>
</comment>
<dbReference type="Proteomes" id="UP001621964">
    <property type="component" value="Unassembled WGS sequence"/>
</dbReference>
<name>A0ABW8Q4L5_9NEIS</name>
<evidence type="ECO:0000313" key="2">
    <source>
        <dbReference type="Proteomes" id="UP001621964"/>
    </source>
</evidence>
<proteinExistence type="predicted"/>